<reference evidence="11 12" key="1">
    <citation type="submission" date="2011-11" db="EMBL/GenBank/DDBJ databases">
        <title>Complete sequence of Spirochaeta sp. grapes.</title>
        <authorList>
            <consortium name="US DOE Joint Genome Institute"/>
            <person name="Lucas S."/>
            <person name="Han J."/>
            <person name="Lapidus A."/>
            <person name="Cheng J.-F."/>
            <person name="Goodwin L."/>
            <person name="Pitluck S."/>
            <person name="Peters L."/>
            <person name="Ovchinnikova G."/>
            <person name="Munk A.C."/>
            <person name="Detter J.C."/>
            <person name="Han C."/>
            <person name="Tapia R."/>
            <person name="Land M."/>
            <person name="Hauser L."/>
            <person name="Kyrpides N."/>
            <person name="Ivanova N."/>
            <person name="Pagani I."/>
            <person name="Ritalahtilisa K."/>
            <person name="Loeffler F."/>
            <person name="Woyke T."/>
        </authorList>
    </citation>
    <scope>NUCLEOTIDE SEQUENCE [LARGE SCALE GENOMIC DNA]</scope>
    <source>
        <strain evidence="12">ATCC BAA-1885 / DSM 22778 / Grapes</strain>
    </source>
</reference>
<dbReference type="PANTHER" id="PTHR47354:SF8">
    <property type="entry name" value="1,2-PHENYLACETYL-COA EPOXIDASE, SUBUNIT E"/>
    <property type="match status" value="1"/>
</dbReference>
<dbReference type="Pfam" id="PF08022">
    <property type="entry name" value="FAD_binding_8"/>
    <property type="match status" value="1"/>
</dbReference>
<dbReference type="PANTHER" id="PTHR47354">
    <property type="entry name" value="NADH OXIDOREDUCTASE HCR"/>
    <property type="match status" value="1"/>
</dbReference>
<dbReference type="eggNOG" id="COG4097">
    <property type="taxonomic scope" value="Bacteria"/>
</dbReference>
<dbReference type="InterPro" id="IPR017938">
    <property type="entry name" value="Riboflavin_synthase-like_b-brl"/>
</dbReference>
<keyword evidence="2" id="KW-0285">Flavoprotein</keyword>
<feature type="transmembrane region" description="Helical" evidence="9">
    <location>
        <begin position="36"/>
        <end position="59"/>
    </location>
</feature>
<name>G8QUT7_SPHPG</name>
<keyword evidence="5" id="KW-0274">FAD</keyword>
<evidence type="ECO:0000256" key="6">
    <source>
        <dbReference type="ARBA" id="ARBA00023002"/>
    </source>
</evidence>
<dbReference type="SUPFAM" id="SSF63380">
    <property type="entry name" value="Riboflavin synthase domain-like"/>
    <property type="match status" value="1"/>
</dbReference>
<evidence type="ECO:0000313" key="11">
    <source>
        <dbReference type="EMBL" id="AEV28113.1"/>
    </source>
</evidence>
<dbReference type="GO" id="GO:0016491">
    <property type="term" value="F:oxidoreductase activity"/>
    <property type="evidence" value="ECO:0007669"/>
    <property type="project" value="UniProtKB-KW"/>
</dbReference>
<feature type="transmembrane region" description="Helical" evidence="9">
    <location>
        <begin position="99"/>
        <end position="119"/>
    </location>
</feature>
<dbReference type="GO" id="GO:0046872">
    <property type="term" value="F:metal ion binding"/>
    <property type="evidence" value="ECO:0007669"/>
    <property type="project" value="UniProtKB-KW"/>
</dbReference>
<protein>
    <submittedName>
        <fullName evidence="11">Putative ferric reductase</fullName>
    </submittedName>
</protein>
<dbReference type="InterPro" id="IPR039261">
    <property type="entry name" value="FNR_nucleotide-bd"/>
</dbReference>
<evidence type="ECO:0000256" key="1">
    <source>
        <dbReference type="ARBA" id="ARBA00001974"/>
    </source>
</evidence>
<dbReference type="Gene3D" id="3.40.50.80">
    <property type="entry name" value="Nucleotide-binding domain of ferredoxin-NADP reductase (FNR) module"/>
    <property type="match status" value="1"/>
</dbReference>
<sequence>MHYLLLAIIYLIIPVLHFVSFLFELPFFGIAEGVNYGIAIMAFYTIFNHLLITVKLPLFQSIFPYDKNIKLHAFSGIFVLTAVFYHAIFKILVGKYINLISWSLLFLTFLLLSLSALWIDTPMTRAFRKKVLKGKQLSYDLLKSIHAYLFPVMGIFLYLHILDAGLLDTANAFSSGYARIFPIVVLLVVLFSKFRKYFLPLVTLTDNRQVGDISILTFTKPKHRKNTYKAGQFGYIQWCQKGIGKEEHPFSYLSCPSDESIMLGVKGSGDFTRKIATFTKGYQAKINGGFGNFIPNYAARQVVLIGSGIGIVPIISLIRQMKANPLSQKVICFLSVMTREELLLEKELFALQDSNLELHCLIFQEDKILYTAEFFKTYVKEPDLATYYICSSPNVRNIVLRELEKLEVSARQCHYEAFSY</sequence>
<dbReference type="Proteomes" id="UP000005632">
    <property type="component" value="Chromosome"/>
</dbReference>
<dbReference type="EMBL" id="CP003155">
    <property type="protein sequence ID" value="AEV28113.1"/>
    <property type="molecule type" value="Genomic_DNA"/>
</dbReference>
<evidence type="ECO:0000259" key="10">
    <source>
        <dbReference type="PROSITE" id="PS51384"/>
    </source>
</evidence>
<dbReference type="AlphaFoldDB" id="G8QUT7"/>
<proteinExistence type="predicted"/>
<feature type="transmembrane region" description="Helical" evidence="9">
    <location>
        <begin position="71"/>
        <end position="93"/>
    </location>
</feature>
<evidence type="ECO:0000256" key="4">
    <source>
        <dbReference type="ARBA" id="ARBA00022723"/>
    </source>
</evidence>
<evidence type="ECO:0000256" key="8">
    <source>
        <dbReference type="ARBA" id="ARBA00023014"/>
    </source>
</evidence>
<feature type="transmembrane region" description="Helical" evidence="9">
    <location>
        <begin position="7"/>
        <end position="30"/>
    </location>
</feature>
<dbReference type="PROSITE" id="PS51384">
    <property type="entry name" value="FAD_FR"/>
    <property type="match status" value="1"/>
</dbReference>
<keyword evidence="4" id="KW-0479">Metal-binding</keyword>
<evidence type="ECO:0000256" key="2">
    <source>
        <dbReference type="ARBA" id="ARBA00022630"/>
    </source>
</evidence>
<evidence type="ECO:0000256" key="3">
    <source>
        <dbReference type="ARBA" id="ARBA00022714"/>
    </source>
</evidence>
<dbReference type="HOGENOM" id="CLU_653648_0_0_12"/>
<feature type="transmembrane region" description="Helical" evidence="9">
    <location>
        <begin position="173"/>
        <end position="191"/>
    </location>
</feature>
<dbReference type="InterPro" id="IPR013112">
    <property type="entry name" value="FAD-bd_8"/>
</dbReference>
<evidence type="ECO:0000256" key="9">
    <source>
        <dbReference type="SAM" id="Phobius"/>
    </source>
</evidence>
<keyword evidence="9" id="KW-0812">Transmembrane</keyword>
<keyword evidence="9" id="KW-0472">Membrane</keyword>
<organism evidence="11 12">
    <name type="scientific">Sphaerochaeta pleomorpha (strain ATCC BAA-1885 / DSM 22778 / Grapes)</name>
    <dbReference type="NCBI Taxonomy" id="158190"/>
    <lineage>
        <taxon>Bacteria</taxon>
        <taxon>Pseudomonadati</taxon>
        <taxon>Spirochaetota</taxon>
        <taxon>Spirochaetia</taxon>
        <taxon>Spirochaetales</taxon>
        <taxon>Sphaerochaetaceae</taxon>
        <taxon>Sphaerochaeta</taxon>
    </lineage>
</organism>
<accession>G8QUT7</accession>
<dbReference type="STRING" id="158190.SpiGrapes_0250"/>
<dbReference type="InterPro" id="IPR050415">
    <property type="entry name" value="MRET"/>
</dbReference>
<keyword evidence="12" id="KW-1185">Reference proteome</keyword>
<keyword evidence="6" id="KW-0560">Oxidoreductase</keyword>
<dbReference type="SUPFAM" id="SSF52343">
    <property type="entry name" value="Ferredoxin reductase-like, C-terminal NADP-linked domain"/>
    <property type="match status" value="1"/>
</dbReference>
<keyword evidence="8" id="KW-0411">Iron-sulfur</keyword>
<evidence type="ECO:0000256" key="7">
    <source>
        <dbReference type="ARBA" id="ARBA00023004"/>
    </source>
</evidence>
<keyword evidence="7" id="KW-0408">Iron</keyword>
<feature type="domain" description="FAD-binding FR-type" evidence="10">
    <location>
        <begin position="197"/>
        <end position="296"/>
    </location>
</feature>
<feature type="transmembrane region" description="Helical" evidence="9">
    <location>
        <begin position="140"/>
        <end position="161"/>
    </location>
</feature>
<dbReference type="KEGG" id="sgp:SpiGrapes_0250"/>
<evidence type="ECO:0000313" key="12">
    <source>
        <dbReference type="Proteomes" id="UP000005632"/>
    </source>
</evidence>
<evidence type="ECO:0000256" key="5">
    <source>
        <dbReference type="ARBA" id="ARBA00022827"/>
    </source>
</evidence>
<comment type="cofactor">
    <cofactor evidence="1">
        <name>FAD</name>
        <dbReference type="ChEBI" id="CHEBI:57692"/>
    </cofactor>
</comment>
<keyword evidence="9" id="KW-1133">Transmembrane helix</keyword>
<gene>
    <name evidence="11" type="ordered locus">SpiGrapes_0250</name>
</gene>
<dbReference type="GO" id="GO:0051537">
    <property type="term" value="F:2 iron, 2 sulfur cluster binding"/>
    <property type="evidence" value="ECO:0007669"/>
    <property type="project" value="UniProtKB-KW"/>
</dbReference>
<dbReference type="GO" id="GO:0050660">
    <property type="term" value="F:flavin adenine dinucleotide binding"/>
    <property type="evidence" value="ECO:0007669"/>
    <property type="project" value="TreeGrafter"/>
</dbReference>
<dbReference type="Gene3D" id="2.40.30.10">
    <property type="entry name" value="Translation factors"/>
    <property type="match status" value="1"/>
</dbReference>
<keyword evidence="3" id="KW-0001">2Fe-2S</keyword>
<dbReference type="InterPro" id="IPR017927">
    <property type="entry name" value="FAD-bd_FR_type"/>
</dbReference>